<reference evidence="1" key="1">
    <citation type="submission" date="2014-11" db="EMBL/GenBank/DDBJ databases">
        <authorList>
            <person name="Amaro Gonzalez C."/>
        </authorList>
    </citation>
    <scope>NUCLEOTIDE SEQUENCE</scope>
</reference>
<protein>
    <submittedName>
        <fullName evidence="1">Uncharacterized protein</fullName>
    </submittedName>
</protein>
<dbReference type="AlphaFoldDB" id="A0A0E9PR72"/>
<sequence>MKSANNPPYYTKIGETIALYNYVCSGRCLCDCI</sequence>
<reference evidence="1" key="2">
    <citation type="journal article" date="2015" name="Fish Shellfish Immunol.">
        <title>Early steps in the European eel (Anguilla anguilla)-Vibrio vulnificus interaction in the gills: Role of the RtxA13 toxin.</title>
        <authorList>
            <person name="Callol A."/>
            <person name="Pajuelo D."/>
            <person name="Ebbesson L."/>
            <person name="Teles M."/>
            <person name="MacKenzie S."/>
            <person name="Amaro C."/>
        </authorList>
    </citation>
    <scope>NUCLEOTIDE SEQUENCE</scope>
</reference>
<dbReference type="EMBL" id="GBXM01102234">
    <property type="protein sequence ID" value="JAH06343.1"/>
    <property type="molecule type" value="Transcribed_RNA"/>
</dbReference>
<accession>A0A0E9PR72</accession>
<organism evidence="1">
    <name type="scientific">Anguilla anguilla</name>
    <name type="common">European freshwater eel</name>
    <name type="synonym">Muraena anguilla</name>
    <dbReference type="NCBI Taxonomy" id="7936"/>
    <lineage>
        <taxon>Eukaryota</taxon>
        <taxon>Metazoa</taxon>
        <taxon>Chordata</taxon>
        <taxon>Craniata</taxon>
        <taxon>Vertebrata</taxon>
        <taxon>Euteleostomi</taxon>
        <taxon>Actinopterygii</taxon>
        <taxon>Neopterygii</taxon>
        <taxon>Teleostei</taxon>
        <taxon>Anguilliformes</taxon>
        <taxon>Anguillidae</taxon>
        <taxon>Anguilla</taxon>
    </lineage>
</organism>
<name>A0A0E9PR72_ANGAN</name>
<proteinExistence type="predicted"/>
<evidence type="ECO:0000313" key="1">
    <source>
        <dbReference type="EMBL" id="JAH06343.1"/>
    </source>
</evidence>